<dbReference type="InterPro" id="IPR037165">
    <property type="entry name" value="AldOxase/xan_DH_Mopterin-bd_sf"/>
</dbReference>
<feature type="binding site" evidence="14">
    <location>
        <position position="825"/>
    </location>
    <ligand>
        <name>Mo-molybdopterin</name>
        <dbReference type="ChEBI" id="CHEBI:71302"/>
    </ligand>
    <ligandPart>
        <name>Mo</name>
        <dbReference type="ChEBI" id="CHEBI:28685"/>
    </ligandPart>
</feature>
<feature type="active site" description="Proton acceptor" evidence="12">
    <location>
        <position position="1278"/>
    </location>
</feature>
<feature type="domain" description="FAD-binding PCMH-type" evidence="15">
    <location>
        <begin position="260"/>
        <end position="446"/>
    </location>
</feature>
<dbReference type="Gene3D" id="3.90.1170.50">
    <property type="entry name" value="Aldehyde oxidase/xanthine dehydrogenase, a/b hammerhead"/>
    <property type="match status" value="1"/>
</dbReference>
<comment type="similarity">
    <text evidence="2">Belongs to the xanthine dehydrogenase family.</text>
</comment>
<dbReference type="InterPro" id="IPR002888">
    <property type="entry name" value="2Fe-2S-bd"/>
</dbReference>
<dbReference type="InterPro" id="IPR036318">
    <property type="entry name" value="FAD-bd_PCMH-like_sf"/>
</dbReference>
<dbReference type="InterPro" id="IPR005107">
    <property type="entry name" value="CO_DH_flav_C"/>
</dbReference>
<name>A0AAN8JW49_PATCE</name>
<dbReference type="Pfam" id="PF01799">
    <property type="entry name" value="Fer2_2"/>
    <property type="match status" value="1"/>
</dbReference>
<dbReference type="EMBL" id="JAZGQO010000006">
    <property type="protein sequence ID" value="KAK6184116.1"/>
    <property type="molecule type" value="Genomic_DNA"/>
</dbReference>
<dbReference type="SUPFAM" id="SSF56176">
    <property type="entry name" value="FAD-binding/transporter-associated domain-like"/>
    <property type="match status" value="1"/>
</dbReference>
<evidence type="ECO:0000256" key="10">
    <source>
        <dbReference type="ARBA" id="ARBA00023014"/>
    </source>
</evidence>
<feature type="binding site" evidence="14">
    <location>
        <position position="794"/>
    </location>
    <ligand>
        <name>Mo-molybdopterin</name>
        <dbReference type="ChEBI" id="CHEBI:71302"/>
    </ligand>
    <ligandPart>
        <name>Mo</name>
        <dbReference type="ChEBI" id="CHEBI:28685"/>
    </ligandPart>
</feature>
<keyword evidence="9 14" id="KW-0408">Iron</keyword>
<keyword evidence="7 13" id="KW-0274">FAD</keyword>
<dbReference type="Pfam" id="PF00941">
    <property type="entry name" value="FAD_binding_5"/>
    <property type="match status" value="1"/>
</dbReference>
<protein>
    <recommendedName>
        <fullName evidence="15">FAD-binding PCMH-type domain-containing protein</fullName>
    </recommendedName>
</protein>
<dbReference type="SUPFAM" id="SSF54292">
    <property type="entry name" value="2Fe-2S ferredoxin-like"/>
    <property type="match status" value="1"/>
</dbReference>
<feature type="binding site" evidence="14">
    <location>
        <position position="200"/>
    </location>
    <ligand>
        <name>[2Fe-2S] cluster</name>
        <dbReference type="ChEBI" id="CHEBI:190135"/>
        <label>2</label>
    </ligand>
</feature>
<dbReference type="Gene3D" id="1.10.150.120">
    <property type="entry name" value="[2Fe-2S]-binding domain"/>
    <property type="match status" value="1"/>
</dbReference>
<feature type="binding site" evidence="14">
    <location>
        <position position="165"/>
    </location>
    <ligand>
        <name>[2Fe-2S] cluster</name>
        <dbReference type="ChEBI" id="CHEBI:190135"/>
        <label>2</label>
    </ligand>
</feature>
<dbReference type="SMART" id="SM01092">
    <property type="entry name" value="CO_deh_flav_C"/>
    <property type="match status" value="1"/>
</dbReference>
<dbReference type="InterPro" id="IPR036683">
    <property type="entry name" value="CO_DH_flav_C_dom_sf"/>
</dbReference>
<dbReference type="InterPro" id="IPR002346">
    <property type="entry name" value="Mopterin_DH_FAD-bd"/>
</dbReference>
<evidence type="ECO:0000313" key="17">
    <source>
        <dbReference type="Proteomes" id="UP001347796"/>
    </source>
</evidence>
<dbReference type="PROSITE" id="PS00197">
    <property type="entry name" value="2FE2S_FER_1"/>
    <property type="match status" value="1"/>
</dbReference>
<feature type="binding site" evidence="13">
    <location>
        <position position="455"/>
    </location>
    <ligand>
        <name>FAD</name>
        <dbReference type="ChEBI" id="CHEBI:57692"/>
    </ligand>
</feature>
<evidence type="ECO:0000256" key="2">
    <source>
        <dbReference type="ARBA" id="ARBA00006849"/>
    </source>
</evidence>
<dbReference type="SUPFAM" id="SSF56003">
    <property type="entry name" value="Molybdenum cofactor-binding domain"/>
    <property type="match status" value="1"/>
</dbReference>
<dbReference type="InterPro" id="IPR046867">
    <property type="entry name" value="AldOxase/xan_DH_MoCoBD2"/>
</dbReference>
<dbReference type="Pfam" id="PF01315">
    <property type="entry name" value="Ald_Xan_dh_C"/>
    <property type="match status" value="1"/>
</dbReference>
<keyword evidence="6 14" id="KW-0479">Metal-binding</keyword>
<evidence type="ECO:0000256" key="1">
    <source>
        <dbReference type="ARBA" id="ARBA00001974"/>
    </source>
</evidence>
<keyword evidence="4" id="KW-0285">Flavoprotein</keyword>
<evidence type="ECO:0000256" key="5">
    <source>
        <dbReference type="ARBA" id="ARBA00022714"/>
    </source>
</evidence>
<comment type="cofactor">
    <cofactor evidence="11">
        <name>[2Fe-2S] cluster</name>
        <dbReference type="ChEBI" id="CHEBI:190135"/>
    </cofactor>
</comment>
<dbReference type="Gene3D" id="3.30.43.10">
    <property type="entry name" value="Uridine Diphospho-n-acetylenolpyruvylglucosamine Reductase, domain 2"/>
    <property type="match status" value="1"/>
</dbReference>
<keyword evidence="5 14" id="KW-0001">2Fe-2S</keyword>
<evidence type="ECO:0000256" key="3">
    <source>
        <dbReference type="ARBA" id="ARBA00022505"/>
    </source>
</evidence>
<dbReference type="InterPro" id="IPR012675">
    <property type="entry name" value="Beta-grasp_dom_sf"/>
</dbReference>
<evidence type="ECO:0000256" key="13">
    <source>
        <dbReference type="PIRSR" id="PIRSR000127-2"/>
    </source>
</evidence>
<evidence type="ECO:0000256" key="14">
    <source>
        <dbReference type="PIRSR" id="PIRSR000127-3"/>
    </source>
</evidence>
<evidence type="ECO:0000256" key="6">
    <source>
        <dbReference type="ARBA" id="ARBA00022723"/>
    </source>
</evidence>
<comment type="cofactor">
    <cofactor evidence="1 13">
        <name>FAD</name>
        <dbReference type="ChEBI" id="CHEBI:57692"/>
    </cofactor>
</comment>
<dbReference type="InterPro" id="IPR016166">
    <property type="entry name" value="FAD-bd_PCMH"/>
</dbReference>
<organism evidence="16 17">
    <name type="scientific">Patella caerulea</name>
    <name type="common">Rayed Mediterranean limpet</name>
    <dbReference type="NCBI Taxonomy" id="87958"/>
    <lineage>
        <taxon>Eukaryota</taxon>
        <taxon>Metazoa</taxon>
        <taxon>Spiralia</taxon>
        <taxon>Lophotrochozoa</taxon>
        <taxon>Mollusca</taxon>
        <taxon>Gastropoda</taxon>
        <taxon>Patellogastropoda</taxon>
        <taxon>Patelloidea</taxon>
        <taxon>Patellidae</taxon>
        <taxon>Patella</taxon>
    </lineage>
</organism>
<dbReference type="InterPro" id="IPR008274">
    <property type="entry name" value="AldOxase/xan_DH_MoCoBD1"/>
</dbReference>
<dbReference type="SUPFAM" id="SSF55447">
    <property type="entry name" value="CO dehydrogenase flavoprotein C-terminal domain-like"/>
    <property type="match status" value="1"/>
</dbReference>
<dbReference type="InterPro" id="IPR016169">
    <property type="entry name" value="FAD-bd_PCMH_sub2"/>
</dbReference>
<dbReference type="GO" id="GO:0051537">
    <property type="term" value="F:2 iron, 2 sulfur cluster binding"/>
    <property type="evidence" value="ECO:0007669"/>
    <property type="project" value="UniProtKB-KW"/>
</dbReference>
<dbReference type="FunFam" id="3.30.365.10:FF:000002">
    <property type="entry name" value="Xanthine dehydrogenase oxidase"/>
    <property type="match status" value="1"/>
</dbReference>
<keyword evidence="8" id="KW-0560">Oxidoreductase</keyword>
<dbReference type="SUPFAM" id="SSF47741">
    <property type="entry name" value="CO dehydrogenase ISP C-domain like"/>
    <property type="match status" value="1"/>
</dbReference>
<keyword evidence="10 14" id="KW-0411">Iron-sulfur</keyword>
<dbReference type="GO" id="GO:0005506">
    <property type="term" value="F:iron ion binding"/>
    <property type="evidence" value="ECO:0007669"/>
    <property type="project" value="InterPro"/>
</dbReference>
<dbReference type="PANTHER" id="PTHR45444:SF3">
    <property type="entry name" value="XANTHINE DEHYDROGENASE"/>
    <property type="match status" value="1"/>
</dbReference>
<gene>
    <name evidence="16" type="ORF">SNE40_006644</name>
</gene>
<feature type="binding site" evidence="14">
    <location>
        <position position="103"/>
    </location>
    <ligand>
        <name>[2Fe-2S] cluster</name>
        <dbReference type="ChEBI" id="CHEBI:190135"/>
        <label>1</label>
    </ligand>
</feature>
<feature type="binding site" evidence="14">
    <location>
        <position position="125"/>
    </location>
    <ligand>
        <name>[2Fe-2S] cluster</name>
        <dbReference type="ChEBI" id="CHEBI:190135"/>
        <label>1</label>
    </ligand>
</feature>
<accession>A0AAN8JW49</accession>
<dbReference type="Pfam" id="PF03450">
    <property type="entry name" value="CO_deh_flav_C"/>
    <property type="match status" value="1"/>
</dbReference>
<feature type="binding site" evidence="14">
    <location>
        <position position="95"/>
    </location>
    <ligand>
        <name>[2Fe-2S] cluster</name>
        <dbReference type="ChEBI" id="CHEBI:190135"/>
        <label>1</label>
    </ligand>
</feature>
<evidence type="ECO:0000256" key="4">
    <source>
        <dbReference type="ARBA" id="ARBA00022630"/>
    </source>
</evidence>
<comment type="cofactor">
    <cofactor evidence="14">
        <name>[2Fe-2S] cluster</name>
        <dbReference type="ChEBI" id="CHEBI:190135"/>
    </cofactor>
    <text evidence="14">Binds 2 [2Fe-2S] clusters.</text>
</comment>
<reference evidence="16 17" key="1">
    <citation type="submission" date="2024-01" db="EMBL/GenBank/DDBJ databases">
        <title>The genome of the rayed Mediterranean limpet Patella caerulea (Linnaeus, 1758).</title>
        <authorList>
            <person name="Anh-Thu Weber A."/>
            <person name="Halstead-Nussloch G."/>
        </authorList>
    </citation>
    <scope>NUCLEOTIDE SEQUENCE [LARGE SCALE GENOMIC DNA]</scope>
    <source>
        <strain evidence="16">AATW-2023a</strain>
        <tissue evidence="16">Whole specimen</tissue>
    </source>
</reference>
<feature type="binding site" evidence="13">
    <location>
        <position position="906"/>
    </location>
    <ligand>
        <name>substrate</name>
    </ligand>
</feature>
<comment type="caution">
    <text evidence="16">The sequence shown here is derived from an EMBL/GenBank/DDBJ whole genome shotgun (WGS) entry which is preliminary data.</text>
</comment>
<evidence type="ECO:0000259" key="15">
    <source>
        <dbReference type="PROSITE" id="PS51387"/>
    </source>
</evidence>
<evidence type="ECO:0000313" key="16">
    <source>
        <dbReference type="EMBL" id="KAK6184116.1"/>
    </source>
</evidence>
<dbReference type="Gene3D" id="3.30.390.50">
    <property type="entry name" value="CO dehydrogenase flavoprotein, C-terminal domain"/>
    <property type="match status" value="1"/>
</dbReference>
<evidence type="ECO:0000256" key="9">
    <source>
        <dbReference type="ARBA" id="ARBA00023004"/>
    </source>
</evidence>
<dbReference type="PANTHER" id="PTHR45444">
    <property type="entry name" value="XANTHINE DEHYDROGENASE"/>
    <property type="match status" value="1"/>
</dbReference>
<dbReference type="PROSITE" id="PS51387">
    <property type="entry name" value="FAD_PCMH"/>
    <property type="match status" value="1"/>
</dbReference>
<dbReference type="GO" id="GO:0016491">
    <property type="term" value="F:oxidoreductase activity"/>
    <property type="evidence" value="ECO:0007669"/>
    <property type="project" value="UniProtKB-KW"/>
</dbReference>
<dbReference type="SMART" id="SM01008">
    <property type="entry name" value="Ald_Xan_dh_C"/>
    <property type="match status" value="1"/>
</dbReference>
<dbReference type="PIRSF" id="PIRSF000127">
    <property type="entry name" value="Xanthine_DH"/>
    <property type="match status" value="1"/>
</dbReference>
<feature type="binding site" evidence="14">
    <location>
        <position position="202"/>
    </location>
    <ligand>
        <name>[2Fe-2S] cluster</name>
        <dbReference type="ChEBI" id="CHEBI:190135"/>
        <label>2</label>
    </ligand>
</feature>
<dbReference type="SUPFAM" id="SSF54665">
    <property type="entry name" value="CO dehydrogenase molybdoprotein N-domain-like"/>
    <property type="match status" value="1"/>
</dbReference>
<dbReference type="Gene3D" id="3.30.365.10">
    <property type="entry name" value="Aldehyde oxidase/xanthine dehydrogenase, molybdopterin binding domain"/>
    <property type="match status" value="4"/>
</dbReference>
<feature type="binding site" evidence="14">
    <location>
        <position position="168"/>
    </location>
    <ligand>
        <name>[2Fe-2S] cluster</name>
        <dbReference type="ChEBI" id="CHEBI:190135"/>
        <label>2</label>
    </ligand>
</feature>
<dbReference type="InterPro" id="IPR036884">
    <property type="entry name" value="2Fe-2S-bd_dom_sf"/>
</dbReference>
<dbReference type="Pfam" id="PF20256">
    <property type="entry name" value="MoCoBD_2"/>
    <property type="match status" value="1"/>
</dbReference>
<dbReference type="FunFam" id="3.30.365.10:FF:000001">
    <property type="entry name" value="Xanthine dehydrogenase oxidase"/>
    <property type="match status" value="1"/>
</dbReference>
<dbReference type="Proteomes" id="UP001347796">
    <property type="component" value="Unassembled WGS sequence"/>
</dbReference>
<dbReference type="InterPro" id="IPR016167">
    <property type="entry name" value="FAD-bd_PCMH_sub1"/>
</dbReference>
<sequence>MPTRTKNAAPGLVQCPVCQARHSPVKGELTDGVYAADCQNCGHFFKFRAQGPVRSTFSMTVNGQSYTVDNSYPGSTSLNEFLREKGISPGTKVMCIEGGCGVCVVSATIMDPVTSKPRTYTVNSCCVPLLQCDGWDITTIEGLGNTRDGINPIQQRLADYNGTQCGFCSPGQVMSMYSLLKTNAKPTMEEVEEIMDDVVCRCTGYRSILDAMKSFSADAGPDLPGGLIDIEDLERKMCKKTGNPCTGKCSSDQSKTMLHMVTAGSQWLKPTNKQELCTLLNQHKADNYRLLHGNTGFGVYKDIGDWNYSVLIDLRGVVDFNVIQQGGTTLNLGANLTITNLLEYFRTKVAAGNDRLTSFYSNIALHLEKIGTTSIRNLGTWAGNLMLKHKHPEFISDIYVILEAIKTLLVIVDSTGKEMNYDIADFLKLDMTGKVITMAIIPLVTDANINIRSFKSMPRHQNAQAYVAAGFNMEVDASKNYLIGGNPVLAYAGISKTFTRATLTENYLSGKQLGDPNVLKGALTTLSSELVTDTVTSLTPGSYRQNVAISFFYKFVLDICSQIVNPRYLSGCTDLVRPLSSGKQVYDTDPSEYPVSKPMIKQNAVIQTCGEAEFINDTPPQINEVYAALVISTVGNADIDVIDPSPALAIPGVLKFISAKDIPAGGVNNCYPASASAAPEELFCSGKVTFAGQPLGLIVAEDQITADSAAEMVKVTYKNVLPPILTIDDAIRNNSFFTPITGLSAGDADGAIAKSAHQLTGQVSCTEQYHYHLETQISICYPTEDGMNILAGAQWINAVQRAVGQVLNVPASSITVEVKRIGGAFGAKITRNCPVSTACALAAHILKRPVRLMVNIHTNMKSLGKRMPCFARYTVGFTDAGLLNGVKIDYYNDFGMTCNDIASVVRMPGWLDNAYYCANWKMTPYLCKTNKPPNTACRSPGSTAAIFIMETIMEHVAKSLNKDQLDVRKLNLYQQGQKTPSGMVLEYCGIRSMVTQLETSAQIASRKQQIAMYNAANRWKKRGISFMPLKFALNWKGSQYNTLININNGDGSIAIFHGGVNLGQGINIKVAQTCAYELGVPMDIISVKKNSTMTNCNSHTTAGSVTSELCCLSVIECCKMLKERMAPIKAKMVNPTWKDLVIKSYNEGVDITARYVTEPENVSQYARYNEYGVCCSEVELDVLTGEHQILRVDILYDAGKSLNPDIDIGQAEGGFVMGVGRFLTERVIYDSTTGENLTSNTWEYHPPMPKDIPIDFRVEFLKNSNNVKGVLGSKSVGEAPVPMSISAFLAVKHAIEEARKEISKDVYFTLYGPATVDTVQLNCLTDITNLTYGN</sequence>
<dbReference type="InterPro" id="IPR006058">
    <property type="entry name" value="2Fe2S_fd_BS"/>
</dbReference>
<proteinExistence type="inferred from homology"/>
<dbReference type="Pfam" id="PF02738">
    <property type="entry name" value="MoCoBD_1"/>
    <property type="match status" value="1"/>
</dbReference>
<dbReference type="Gene3D" id="3.10.20.30">
    <property type="match status" value="1"/>
</dbReference>
<dbReference type="InterPro" id="IPR016208">
    <property type="entry name" value="Ald_Oxase/xanthine_DH-like"/>
</dbReference>
<feature type="binding site" evidence="14">
    <location>
        <position position="1103"/>
    </location>
    <ligand>
        <name>Mo-molybdopterin</name>
        <dbReference type="ChEBI" id="CHEBI:71302"/>
    </ligand>
    <ligandPart>
        <name>Mo</name>
        <dbReference type="ChEBI" id="CHEBI:28685"/>
    </ligandPart>
</feature>
<dbReference type="InterPro" id="IPR000674">
    <property type="entry name" value="Ald_Oxase/Xan_DH_a/b"/>
</dbReference>
<dbReference type="InterPro" id="IPR036856">
    <property type="entry name" value="Ald_Oxase/Xan_DH_a/b_sf"/>
</dbReference>
<keyword evidence="17" id="KW-1185">Reference proteome</keyword>
<feature type="binding site" evidence="14">
    <location>
        <position position="938"/>
    </location>
    <ligand>
        <name>Mo-molybdopterin</name>
        <dbReference type="ChEBI" id="CHEBI:71302"/>
    </ligand>
    <ligandPart>
        <name>Mo</name>
        <dbReference type="ChEBI" id="CHEBI:28685"/>
    </ligandPart>
</feature>
<dbReference type="InterPro" id="IPR036010">
    <property type="entry name" value="2Fe-2S_ferredoxin-like_sf"/>
</dbReference>
<feature type="binding site" evidence="14">
    <location>
        <position position="100"/>
    </location>
    <ligand>
        <name>[2Fe-2S] cluster</name>
        <dbReference type="ChEBI" id="CHEBI:190135"/>
        <label>1</label>
    </ligand>
</feature>
<comment type="cofactor">
    <cofactor evidence="14">
        <name>Mo-molybdopterin</name>
        <dbReference type="ChEBI" id="CHEBI:71302"/>
    </cofactor>
    <text evidence="14">Binds 1 Mo-molybdopterin (Mo-MPT) cofactor per subunit.</text>
</comment>
<dbReference type="Gene3D" id="3.30.465.10">
    <property type="match status" value="1"/>
</dbReference>
<evidence type="ECO:0000256" key="12">
    <source>
        <dbReference type="PIRSR" id="PIRSR000127-1"/>
    </source>
</evidence>
<evidence type="ECO:0000256" key="8">
    <source>
        <dbReference type="ARBA" id="ARBA00023002"/>
    </source>
</evidence>
<evidence type="ECO:0000256" key="11">
    <source>
        <dbReference type="ARBA" id="ARBA00034078"/>
    </source>
</evidence>
<keyword evidence="3 14" id="KW-0500">Molybdenum</keyword>
<dbReference type="GO" id="GO:0071949">
    <property type="term" value="F:FAD binding"/>
    <property type="evidence" value="ECO:0007669"/>
    <property type="project" value="InterPro"/>
</dbReference>
<evidence type="ECO:0000256" key="7">
    <source>
        <dbReference type="ARBA" id="ARBA00022827"/>
    </source>
</evidence>